<keyword evidence="3" id="KW-1185">Reference proteome</keyword>
<feature type="domain" description="Transcription regulator PadR N-terminal" evidence="1">
    <location>
        <begin position="6"/>
        <end position="78"/>
    </location>
</feature>
<proteinExistence type="predicted"/>
<reference evidence="2 3" key="1">
    <citation type="submission" date="2023-02" db="EMBL/GenBank/DDBJ databases">
        <title>Genome sequence of Lacticaseibacillus sp. KACC 23028.</title>
        <authorList>
            <person name="Kim S."/>
            <person name="Heo J."/>
            <person name="Kwon S.-W."/>
        </authorList>
    </citation>
    <scope>NUCLEOTIDE SEQUENCE [LARGE SCALE GENOMIC DNA]</scope>
    <source>
        <strain evidence="2 3">KACC 23028</strain>
    </source>
</reference>
<dbReference type="InterPro" id="IPR005149">
    <property type="entry name" value="Tscrpt_reg_PadR_N"/>
</dbReference>
<dbReference type="Pfam" id="PF03551">
    <property type="entry name" value="PadR"/>
    <property type="match status" value="1"/>
</dbReference>
<evidence type="ECO:0000259" key="1">
    <source>
        <dbReference type="Pfam" id="PF03551"/>
    </source>
</evidence>
<dbReference type="SUPFAM" id="SSF46785">
    <property type="entry name" value="Winged helix' DNA-binding domain"/>
    <property type="match status" value="1"/>
</dbReference>
<dbReference type="InterPro" id="IPR036390">
    <property type="entry name" value="WH_DNA-bd_sf"/>
</dbReference>
<dbReference type="EMBL" id="CP117884">
    <property type="protein sequence ID" value="WDF82889.1"/>
    <property type="molecule type" value="Genomic_DNA"/>
</dbReference>
<evidence type="ECO:0000313" key="3">
    <source>
        <dbReference type="Proteomes" id="UP001220377"/>
    </source>
</evidence>
<protein>
    <submittedName>
        <fullName evidence="2">PadR family transcriptional regulator</fullName>
    </submittedName>
</protein>
<dbReference type="PANTHER" id="PTHR43252">
    <property type="entry name" value="TRANSCRIPTIONAL REGULATOR YQJI"/>
    <property type="match status" value="1"/>
</dbReference>
<dbReference type="InterPro" id="IPR036388">
    <property type="entry name" value="WH-like_DNA-bd_sf"/>
</dbReference>
<organism evidence="2 3">
    <name type="scientific">Lacticaseibacillus pabuli</name>
    <dbReference type="NCBI Taxonomy" id="3025672"/>
    <lineage>
        <taxon>Bacteria</taxon>
        <taxon>Bacillati</taxon>
        <taxon>Bacillota</taxon>
        <taxon>Bacilli</taxon>
        <taxon>Lactobacillales</taxon>
        <taxon>Lactobacillaceae</taxon>
        <taxon>Lacticaseibacillus</taxon>
    </lineage>
</organism>
<name>A0ABY7WRS5_9LACO</name>
<sequence>MYDLLILGALMVHDRTGYKLRLILEGNLEPRRKISNGVIYPLLHKLSEAGYITLRNIVVGGRDQKLAHITNAGKTYFDQLMHTPIAMDAKRESTFRFKFRAMGRETVGFQRNALMAYHTAVSADINVYEEVIAHLRSVANNPERVPDSGWSLRTLQLQLAVSRTKLDWTDQQLRELAGRADSEQFIALPDEFEQ</sequence>
<dbReference type="PANTHER" id="PTHR43252:SF2">
    <property type="entry name" value="TRANSCRIPTION REGULATOR, PADR-LIKE FAMILY"/>
    <property type="match status" value="1"/>
</dbReference>
<dbReference type="RefSeq" id="WP_274260644.1">
    <property type="nucleotide sequence ID" value="NZ_CP117884.1"/>
</dbReference>
<evidence type="ECO:0000313" key="2">
    <source>
        <dbReference type="EMBL" id="WDF82889.1"/>
    </source>
</evidence>
<accession>A0ABY7WRS5</accession>
<dbReference type="Gene3D" id="1.10.10.10">
    <property type="entry name" value="Winged helix-like DNA-binding domain superfamily/Winged helix DNA-binding domain"/>
    <property type="match status" value="1"/>
</dbReference>
<dbReference type="Proteomes" id="UP001220377">
    <property type="component" value="Chromosome"/>
</dbReference>
<gene>
    <name evidence="2" type="ORF">PQ472_01200</name>
</gene>